<name>A0A969WFZ7_9GAMM</name>
<keyword evidence="4" id="KW-1185">Reference proteome</keyword>
<dbReference type="EMBL" id="JAAVXB010000017">
    <property type="protein sequence ID" value="NKF24601.1"/>
    <property type="molecule type" value="Genomic_DNA"/>
</dbReference>
<dbReference type="Proteomes" id="UP000653472">
    <property type="component" value="Unassembled WGS sequence"/>
</dbReference>
<evidence type="ECO:0000313" key="3">
    <source>
        <dbReference type="EMBL" id="NKF24601.1"/>
    </source>
</evidence>
<feature type="domain" description="EF-hand" evidence="2">
    <location>
        <begin position="55"/>
        <end position="90"/>
    </location>
</feature>
<dbReference type="InterPro" id="IPR018247">
    <property type="entry name" value="EF_Hand_1_Ca_BS"/>
</dbReference>
<keyword evidence="1" id="KW-0732">Signal</keyword>
<dbReference type="SUPFAM" id="SSF47473">
    <property type="entry name" value="EF-hand"/>
    <property type="match status" value="1"/>
</dbReference>
<comment type="caution">
    <text evidence="3">The sequence shown here is derived from an EMBL/GenBank/DDBJ whole genome shotgun (WGS) entry which is preliminary data.</text>
</comment>
<dbReference type="Pfam" id="PF13202">
    <property type="entry name" value="EF-hand_5"/>
    <property type="match status" value="3"/>
</dbReference>
<dbReference type="PROSITE" id="PS00018">
    <property type="entry name" value="EF_HAND_1"/>
    <property type="match status" value="2"/>
</dbReference>
<evidence type="ECO:0000259" key="2">
    <source>
        <dbReference type="PROSITE" id="PS50222"/>
    </source>
</evidence>
<evidence type="ECO:0000313" key="4">
    <source>
        <dbReference type="Proteomes" id="UP000653472"/>
    </source>
</evidence>
<dbReference type="RefSeq" id="WP_168149910.1">
    <property type="nucleotide sequence ID" value="NZ_JAAVXB010000017.1"/>
</dbReference>
<feature type="signal peptide" evidence="1">
    <location>
        <begin position="1"/>
        <end position="22"/>
    </location>
</feature>
<sequence>MKRWMIVGAAALGLCPLLAAHAQPQPQASTPDAASAAMGLKAIDTDGNGAISRAEASAALHQQFAHLDANHDGVISEDEFVTARLAQFDAADTDGNGELTRAELRQRFLALRKH</sequence>
<proteinExistence type="predicted"/>
<protein>
    <recommendedName>
        <fullName evidence="2">EF-hand domain-containing protein</fullName>
    </recommendedName>
</protein>
<gene>
    <name evidence="3" type="ORF">G7Y82_20020</name>
</gene>
<dbReference type="InterPro" id="IPR011992">
    <property type="entry name" value="EF-hand-dom_pair"/>
</dbReference>
<evidence type="ECO:0000256" key="1">
    <source>
        <dbReference type="SAM" id="SignalP"/>
    </source>
</evidence>
<accession>A0A969WFZ7</accession>
<dbReference type="InterPro" id="IPR002048">
    <property type="entry name" value="EF_hand_dom"/>
</dbReference>
<dbReference type="GO" id="GO:0005509">
    <property type="term" value="F:calcium ion binding"/>
    <property type="evidence" value="ECO:0007669"/>
    <property type="project" value="InterPro"/>
</dbReference>
<dbReference type="Gene3D" id="1.10.238.10">
    <property type="entry name" value="EF-hand"/>
    <property type="match status" value="1"/>
</dbReference>
<organism evidence="3 4">
    <name type="scientific">Solimonas marina</name>
    <dbReference type="NCBI Taxonomy" id="2714601"/>
    <lineage>
        <taxon>Bacteria</taxon>
        <taxon>Pseudomonadati</taxon>
        <taxon>Pseudomonadota</taxon>
        <taxon>Gammaproteobacteria</taxon>
        <taxon>Nevskiales</taxon>
        <taxon>Nevskiaceae</taxon>
        <taxon>Solimonas</taxon>
    </lineage>
</organism>
<dbReference type="PROSITE" id="PS50222">
    <property type="entry name" value="EF_HAND_2"/>
    <property type="match status" value="1"/>
</dbReference>
<dbReference type="AlphaFoldDB" id="A0A969WFZ7"/>
<feature type="chain" id="PRO_5037194473" description="EF-hand domain-containing protein" evidence="1">
    <location>
        <begin position="23"/>
        <end position="114"/>
    </location>
</feature>
<dbReference type="CDD" id="cd00051">
    <property type="entry name" value="EFh"/>
    <property type="match status" value="1"/>
</dbReference>
<reference evidence="3" key="1">
    <citation type="submission" date="2020-03" db="EMBL/GenBank/DDBJ databases">
        <title>Solimonas marina sp. nov., isolated from deep seawater of the Pacific Ocean.</title>
        <authorList>
            <person name="Liu X."/>
            <person name="Lai Q."/>
            <person name="Sun F."/>
            <person name="Gai Y."/>
            <person name="Li G."/>
            <person name="Shao Z."/>
        </authorList>
    </citation>
    <scope>NUCLEOTIDE SEQUENCE</scope>
    <source>
        <strain evidence="3">C16B3</strain>
    </source>
</reference>